<dbReference type="EMBL" id="CAJVQA010006627">
    <property type="protein sequence ID" value="CAG8643692.1"/>
    <property type="molecule type" value="Genomic_DNA"/>
</dbReference>
<dbReference type="OrthoDB" id="2442910at2759"/>
<evidence type="ECO:0000313" key="1">
    <source>
        <dbReference type="EMBL" id="CAG8643692.1"/>
    </source>
</evidence>
<comment type="caution">
    <text evidence="1">The sequence shown here is derived from an EMBL/GenBank/DDBJ whole genome shotgun (WGS) entry which is preliminary data.</text>
</comment>
<reference evidence="1" key="1">
    <citation type="submission" date="2021-06" db="EMBL/GenBank/DDBJ databases">
        <authorList>
            <person name="Kallberg Y."/>
            <person name="Tangrot J."/>
            <person name="Rosling A."/>
        </authorList>
    </citation>
    <scope>NUCLEOTIDE SEQUENCE</scope>
    <source>
        <strain evidence="1">FL966</strain>
    </source>
</reference>
<keyword evidence="2" id="KW-1185">Reference proteome</keyword>
<dbReference type="AlphaFoldDB" id="A0A9N9DMD6"/>
<organism evidence="1 2">
    <name type="scientific">Cetraspora pellucida</name>
    <dbReference type="NCBI Taxonomy" id="1433469"/>
    <lineage>
        <taxon>Eukaryota</taxon>
        <taxon>Fungi</taxon>
        <taxon>Fungi incertae sedis</taxon>
        <taxon>Mucoromycota</taxon>
        <taxon>Glomeromycotina</taxon>
        <taxon>Glomeromycetes</taxon>
        <taxon>Diversisporales</taxon>
        <taxon>Gigasporaceae</taxon>
        <taxon>Cetraspora</taxon>
    </lineage>
</organism>
<sequence length="126" mass="14754">KFSGPKLLKLTEERLENLRILFEPVMRIVDFTPKISKKLSMFSDFTTKCLNDIKSRMDNIDPLRGYKEKIISIKASDEVNYAFRISKIMSSLKELVCIIETKRDKKDIGIIQNIMQLESIFYSNKK</sequence>
<dbReference type="Proteomes" id="UP000789759">
    <property type="component" value="Unassembled WGS sequence"/>
</dbReference>
<accession>A0A9N9DMD6</accession>
<name>A0A9N9DMD6_9GLOM</name>
<protein>
    <submittedName>
        <fullName evidence="1">8243_t:CDS:1</fullName>
    </submittedName>
</protein>
<proteinExistence type="predicted"/>
<feature type="non-terminal residue" evidence="1">
    <location>
        <position position="126"/>
    </location>
</feature>
<evidence type="ECO:0000313" key="2">
    <source>
        <dbReference type="Proteomes" id="UP000789759"/>
    </source>
</evidence>
<gene>
    <name evidence="1" type="ORF">CPELLU_LOCUS8982</name>
</gene>